<accession>A0AC35UCF3</accession>
<dbReference type="WBParaSite" id="RSKR_0000959950.1">
    <property type="protein sequence ID" value="RSKR_0000959950.1"/>
    <property type="gene ID" value="RSKR_0000959950"/>
</dbReference>
<dbReference type="Proteomes" id="UP000095286">
    <property type="component" value="Unplaced"/>
</dbReference>
<proteinExistence type="predicted"/>
<sequence length="262" mass="29914">MLINVANALIETLVQVGYVKVPQKLNYEYTFYYKDEPFIQYTFAFLVFDEGTQFETIVATPTISYLDKSYFYSSLEFYASTDKELNAQMGKEVIPFLEEQKSNSKRILSLTTSFQIEDFEETIRDDSTLFETDSSSTFEVTQYNAKEDITSEKSDANYQTMFATSIGVNDVKYLDVLDVQVNVIATNLSSFLKQILPDKEPATLISSGVYFGPNKRYSEDGIGKPFNWMSCYSNELNTPLANIISSTRTKEPNLTFAIENYL</sequence>
<name>A0AC35UCF3_9BILA</name>
<evidence type="ECO:0000313" key="1">
    <source>
        <dbReference type="Proteomes" id="UP000095286"/>
    </source>
</evidence>
<reference evidence="2" key="1">
    <citation type="submission" date="2016-11" db="UniProtKB">
        <authorList>
            <consortium name="WormBaseParasite"/>
        </authorList>
    </citation>
    <scope>IDENTIFICATION</scope>
    <source>
        <strain evidence="2">KR3021</strain>
    </source>
</reference>
<evidence type="ECO:0000313" key="2">
    <source>
        <dbReference type="WBParaSite" id="RSKR_0000959950.1"/>
    </source>
</evidence>
<organism evidence="1 2">
    <name type="scientific">Rhabditophanes sp. KR3021</name>
    <dbReference type="NCBI Taxonomy" id="114890"/>
    <lineage>
        <taxon>Eukaryota</taxon>
        <taxon>Metazoa</taxon>
        <taxon>Ecdysozoa</taxon>
        <taxon>Nematoda</taxon>
        <taxon>Chromadorea</taxon>
        <taxon>Rhabditida</taxon>
        <taxon>Tylenchina</taxon>
        <taxon>Panagrolaimomorpha</taxon>
        <taxon>Strongyloidoidea</taxon>
        <taxon>Alloionematidae</taxon>
        <taxon>Rhabditophanes</taxon>
    </lineage>
</organism>
<protein>
    <submittedName>
        <fullName evidence="2">HORMA domain-containing protein</fullName>
    </submittedName>
</protein>